<protein>
    <submittedName>
        <fullName evidence="1">Uncharacterized protein</fullName>
    </submittedName>
</protein>
<gene>
    <name evidence="1" type="ORF">Cvel_21422</name>
</gene>
<dbReference type="AlphaFoldDB" id="A0A0G4GDQ0"/>
<reference evidence="1" key="1">
    <citation type="submission" date="2014-11" db="EMBL/GenBank/DDBJ databases">
        <authorList>
            <person name="Otto D Thomas"/>
            <person name="Naeem Raeece"/>
        </authorList>
    </citation>
    <scope>NUCLEOTIDE SEQUENCE</scope>
</reference>
<name>A0A0G4GDQ0_9ALVE</name>
<evidence type="ECO:0000313" key="1">
    <source>
        <dbReference type="EMBL" id="CEM27489.1"/>
    </source>
</evidence>
<dbReference type="PhylomeDB" id="A0A0G4GDQ0"/>
<sequence>MVLPNHPVRKEKCGVYLAKMNDDYNRSLTYEVQLVNGDAKVRSTRDFSRSEYEGGCGVPEFCSSEQLLSAARETEKGALEVCVRLSAPKPKKTTEKLFVNGYDE</sequence>
<proteinExistence type="predicted"/>
<accession>A0A0G4GDQ0</accession>
<organism evidence="1">
    <name type="scientific">Chromera velia CCMP2878</name>
    <dbReference type="NCBI Taxonomy" id="1169474"/>
    <lineage>
        <taxon>Eukaryota</taxon>
        <taxon>Sar</taxon>
        <taxon>Alveolata</taxon>
        <taxon>Colpodellida</taxon>
        <taxon>Chromeraceae</taxon>
        <taxon>Chromera</taxon>
    </lineage>
</organism>
<dbReference type="VEuPathDB" id="CryptoDB:Cvel_21422"/>
<dbReference type="EMBL" id="CDMZ01001113">
    <property type="protein sequence ID" value="CEM27489.1"/>
    <property type="molecule type" value="Genomic_DNA"/>
</dbReference>